<keyword evidence="3" id="KW-1185">Reference proteome</keyword>
<organism evidence="2 3">
    <name type="scientific">Letharia lupina</name>
    <dbReference type="NCBI Taxonomy" id="560253"/>
    <lineage>
        <taxon>Eukaryota</taxon>
        <taxon>Fungi</taxon>
        <taxon>Dikarya</taxon>
        <taxon>Ascomycota</taxon>
        <taxon>Pezizomycotina</taxon>
        <taxon>Lecanoromycetes</taxon>
        <taxon>OSLEUM clade</taxon>
        <taxon>Lecanoromycetidae</taxon>
        <taxon>Lecanorales</taxon>
        <taxon>Lecanorineae</taxon>
        <taxon>Parmeliaceae</taxon>
        <taxon>Letharia</taxon>
    </lineage>
</organism>
<evidence type="ECO:0000313" key="2">
    <source>
        <dbReference type="EMBL" id="KAF6230542.1"/>
    </source>
</evidence>
<dbReference type="RefSeq" id="XP_037157799.1">
    <property type="nucleotide sequence ID" value="XM_037295798.1"/>
</dbReference>
<comment type="caution">
    <text evidence="2">The sequence shown here is derived from an EMBL/GenBank/DDBJ whole genome shotgun (WGS) entry which is preliminary data.</text>
</comment>
<dbReference type="EMBL" id="JACCJB010000002">
    <property type="protein sequence ID" value="KAF6230542.1"/>
    <property type="molecule type" value="Genomic_DNA"/>
</dbReference>
<evidence type="ECO:0000313" key="3">
    <source>
        <dbReference type="Proteomes" id="UP000593566"/>
    </source>
</evidence>
<reference evidence="2 3" key="1">
    <citation type="journal article" date="2020" name="Genomics">
        <title>Complete, high-quality genomes from long-read metagenomic sequencing of two wolf lichen thalli reveals enigmatic genome architecture.</title>
        <authorList>
            <person name="McKenzie S.K."/>
            <person name="Walston R.F."/>
            <person name="Allen J.L."/>
        </authorList>
    </citation>
    <scope>NUCLEOTIDE SEQUENCE [LARGE SCALE GENOMIC DNA]</scope>
    <source>
        <strain evidence="2">WasteWater1</strain>
    </source>
</reference>
<protein>
    <submittedName>
        <fullName evidence="2">Uncharacterized protein</fullName>
    </submittedName>
</protein>
<name>A0A8H6FL55_9LECA</name>
<dbReference type="AlphaFoldDB" id="A0A8H6FL55"/>
<accession>A0A8H6FL55</accession>
<feature type="compositionally biased region" description="Polar residues" evidence="1">
    <location>
        <begin position="1"/>
        <end position="16"/>
    </location>
</feature>
<feature type="region of interest" description="Disordered" evidence="1">
    <location>
        <begin position="1"/>
        <end position="22"/>
    </location>
</feature>
<dbReference type="Proteomes" id="UP000593566">
    <property type="component" value="Unassembled WGS sequence"/>
</dbReference>
<sequence length="102" mass="10434">MLTNAQGRQETKQGVYSSPGAAGPKEAALVAAGATALDLAIAMIGVGMSLFPNPNPLKHGEHDACLPLNTDDALAIQCQHQQMADPLFGNGGDLTGCFVAET</sequence>
<proteinExistence type="predicted"/>
<evidence type="ECO:0000256" key="1">
    <source>
        <dbReference type="SAM" id="MobiDB-lite"/>
    </source>
</evidence>
<gene>
    <name evidence="2" type="ORF">HO133_004886</name>
</gene>
<dbReference type="GeneID" id="59333292"/>